<dbReference type="PANTHER" id="PTHR24223:SF443">
    <property type="entry name" value="MULTIDRUG-RESISTANCE LIKE PROTEIN 1, ISOFORM I"/>
    <property type="match status" value="1"/>
</dbReference>
<comment type="similarity">
    <text evidence="2">Belongs to the ABC transporter superfamily. ABCC family. Conjugate transporter (TC 3.A.1.208) subfamily.</text>
</comment>
<dbReference type="GO" id="GO:0000323">
    <property type="term" value="C:lytic vacuole"/>
    <property type="evidence" value="ECO:0007669"/>
    <property type="project" value="UniProtKB-ARBA"/>
</dbReference>
<feature type="transmembrane region" description="Helical" evidence="13">
    <location>
        <begin position="52"/>
        <end position="71"/>
    </location>
</feature>
<feature type="transmembrane region" description="Helical" evidence="13">
    <location>
        <begin position="883"/>
        <end position="905"/>
    </location>
</feature>
<evidence type="ECO:0000256" key="7">
    <source>
        <dbReference type="ARBA" id="ARBA00022741"/>
    </source>
</evidence>
<feature type="transmembrane region" description="Helical" evidence="13">
    <location>
        <begin position="925"/>
        <end position="951"/>
    </location>
</feature>
<dbReference type="InterPro" id="IPR027417">
    <property type="entry name" value="P-loop_NTPase"/>
</dbReference>
<sequence length="1441" mass="161461">MVQMRFTSCFEETVLVYIPVFILLLFIPAEIQGFRNSSARNIPWGPRIISRLILTGFLLLLVFSEFLLSVITGDKITDLAGKVSPVISLLGLITSFTLVFLSRRFGKITSMLQFFYWLSYCICQALRITSSALDGSRAPGLLPLLELTTGILIFILNLVADPAPAYTQLGSESENPSPSNSASFASLVLKSWFDPFVVSGWSKPLVQEDLWSLDPEYTYSGIMHKECQVFMFSWEDATSQRTEKEVSVLGPLFKCFGVPLLIGALYQLVYIGLVFVNPQILNLVIQFVEEGQEMWKGYLYVVVLGITSFLSGIFDSSYWNSMRLQSMRVQTALSAAVYKKALVLSATGRKDYTSGEIVNLIAVDCSKVQESVMFITFMFTTPLQIVLAVYFLWSYLNYSILIGIAAVVLLMPLNIFAWSVMEKYQKIQMEQKDIRVNLVNEILNAIKVLKLYAWEKSFIDQISEIRLKEVSALRTFQYIQGTQYLMWNTAPVLLALVSFAAFVLVDPVNNILDAQTAFVSLTLFNTLREPLFMLPFGIVNIIQGMVSIKRINKYLNAEEIDPETVAHEEQKNPIVCKDATLTWDLTAEKNTLTNLTFSIKEGSLVAVVGSVGTGKSSLLSGILGEMYKVHGTINTFGTIAYVSQQAWIRNATVHNNILFNKPYSKKLYEKVIENCALETDLAMLTNGDLTEIGEKGINLSGGQKQRINLARAVYSNRDIYLFDDPLSAVDAHVGKHLFEKVIGPQGMLQNKTRVLVTHGIGFLPQVDVILVMKDGKISEMGSYESLIDKKGDFSDFIHDQMQKQEDLNNESDTEHSRIIEKKPTNEFKRTMSSMSSETEYTGIVSKRRSDEGAANLIEDEYVETESVDIGIYSYYFKSAGLKYGLLSVLAYLLFHGSLIGANFWLAIWADDESSTYDASVRNKYLIVYAVLGATQSIFVFLAVISLTIASINASIKLHDEMLKNVLRSPMAFFDTTPLGRIVNRFSKDIDEVDIMLPMHVKDVIYQFLAVMGVILVISIIQPIIITAIVPLVLIFLLVQSFYLKTSRQLKRLMSINRSPINSHLDETLSGAATIRAFGFQDNFEKENEDYIDRKQMSQYPEIISNTWLFLRLQVIGNLLIILAALTTVINRDTVDSGLAGLVLTYALTCQIDIYMLVRFTADLEKSIVSVERIKEYQETPQEAATETSFDPDFTWPSQGMIKFESYSARYRPGLDLVISDINCEIKSMEKIGIVGRTGAGKSSVTLSLFRIIEAANGGITIDGIDISQLGLTKLRSGLTIIPQDPVLFSGTLRFNLDPFNKHSDRELWRALELSKLSPTVKTLEGGLNHKIAEGGINLSVGQRQLLCLVRALLRKTKILVLDEATAAIDLETDDLIQKTIREEFNDCTVLTIAHRIQTIMDSDRVMVMDKGQIKEFKSPSQLLKDKSSIFFSLAQEAGLVN</sequence>
<keyword evidence="4" id="KW-0926">Vacuole</keyword>
<dbReference type="InterPro" id="IPR050173">
    <property type="entry name" value="ABC_transporter_C-like"/>
</dbReference>
<dbReference type="SUPFAM" id="SSF90123">
    <property type="entry name" value="ABC transporter transmembrane region"/>
    <property type="match status" value="2"/>
</dbReference>
<dbReference type="EC" id="7.6.2.3" evidence="11"/>
<evidence type="ECO:0000256" key="8">
    <source>
        <dbReference type="ARBA" id="ARBA00022840"/>
    </source>
</evidence>
<dbReference type="OrthoDB" id="6500128at2759"/>
<evidence type="ECO:0000259" key="15">
    <source>
        <dbReference type="PROSITE" id="PS50929"/>
    </source>
</evidence>
<feature type="transmembrane region" description="Helical" evidence="13">
    <location>
        <begin position="14"/>
        <end position="31"/>
    </location>
</feature>
<feature type="transmembrane region" description="Helical" evidence="13">
    <location>
        <begin position="256"/>
        <end position="277"/>
    </location>
</feature>
<dbReference type="SMART" id="SM00382">
    <property type="entry name" value="AAA"/>
    <property type="match status" value="2"/>
</dbReference>
<evidence type="ECO:0000256" key="10">
    <source>
        <dbReference type="ARBA" id="ARBA00023136"/>
    </source>
</evidence>
<feature type="domain" description="ABC transmembrane type-1" evidence="15">
    <location>
        <begin position="885"/>
        <end position="1165"/>
    </location>
</feature>
<evidence type="ECO:0000256" key="9">
    <source>
        <dbReference type="ARBA" id="ARBA00022989"/>
    </source>
</evidence>
<dbReference type="FunFam" id="1.20.1560.10:FF:000020">
    <property type="entry name" value="ABC metal ion transporter"/>
    <property type="match status" value="1"/>
</dbReference>
<keyword evidence="8" id="KW-0067">ATP-binding</keyword>
<evidence type="ECO:0000256" key="13">
    <source>
        <dbReference type="SAM" id="Phobius"/>
    </source>
</evidence>
<dbReference type="GO" id="GO:0015431">
    <property type="term" value="F:ABC-type glutathione S-conjugate transporter activity"/>
    <property type="evidence" value="ECO:0007669"/>
    <property type="project" value="UniProtKB-EC"/>
</dbReference>
<evidence type="ECO:0000256" key="11">
    <source>
        <dbReference type="ARBA" id="ARBA00024220"/>
    </source>
</evidence>
<dbReference type="Gene3D" id="1.20.1560.10">
    <property type="entry name" value="ABC transporter type 1, transmembrane domain"/>
    <property type="match status" value="2"/>
</dbReference>
<dbReference type="InterPro" id="IPR017871">
    <property type="entry name" value="ABC_transporter-like_CS"/>
</dbReference>
<name>A0A8B0MC90_EURAF</name>
<feature type="transmembrane region" description="Helical" evidence="13">
    <location>
        <begin position="1003"/>
        <end position="1021"/>
    </location>
</feature>
<dbReference type="InterPro" id="IPR011527">
    <property type="entry name" value="ABC1_TM_dom"/>
</dbReference>
<feature type="transmembrane region" description="Helical" evidence="13">
    <location>
        <begin position="372"/>
        <end position="393"/>
    </location>
</feature>
<comment type="catalytic activity">
    <reaction evidence="12">
        <text>leukotriene C4(in) + ATP + H2O = leukotriene C4(out) + ADP + phosphate + H(+)</text>
        <dbReference type="Rhea" id="RHEA:38963"/>
        <dbReference type="ChEBI" id="CHEBI:15377"/>
        <dbReference type="ChEBI" id="CHEBI:15378"/>
        <dbReference type="ChEBI" id="CHEBI:30616"/>
        <dbReference type="ChEBI" id="CHEBI:43474"/>
        <dbReference type="ChEBI" id="CHEBI:57973"/>
        <dbReference type="ChEBI" id="CHEBI:456216"/>
    </reaction>
    <physiologicalReaction direction="left-to-right" evidence="12">
        <dbReference type="Rhea" id="RHEA:38964"/>
    </physiologicalReaction>
</comment>
<feature type="transmembrane region" description="Helical" evidence="13">
    <location>
        <begin position="1027"/>
        <end position="1043"/>
    </location>
</feature>
<dbReference type="InterPro" id="IPR003593">
    <property type="entry name" value="AAA+_ATPase"/>
</dbReference>
<evidence type="ECO:0000256" key="2">
    <source>
        <dbReference type="ARBA" id="ARBA00009726"/>
    </source>
</evidence>
<feature type="transmembrane region" description="Helical" evidence="13">
    <location>
        <begin position="1102"/>
        <end position="1125"/>
    </location>
</feature>
<feature type="transmembrane region" description="Helical" evidence="13">
    <location>
        <begin position="399"/>
        <end position="421"/>
    </location>
</feature>
<evidence type="ECO:0000313" key="16">
    <source>
        <dbReference type="EMBL" id="QTW43710.1"/>
    </source>
</evidence>
<dbReference type="PROSITE" id="PS50929">
    <property type="entry name" value="ABC_TM1F"/>
    <property type="match status" value="2"/>
</dbReference>
<dbReference type="SUPFAM" id="SSF52540">
    <property type="entry name" value="P-loop containing nucleoside triphosphate hydrolases"/>
    <property type="match status" value="2"/>
</dbReference>
<dbReference type="PROSITE" id="PS00211">
    <property type="entry name" value="ABC_TRANSPORTER_1"/>
    <property type="match status" value="2"/>
</dbReference>
<feature type="transmembrane region" description="Helical" evidence="13">
    <location>
        <begin position="531"/>
        <end position="548"/>
    </location>
</feature>
<dbReference type="PANTHER" id="PTHR24223">
    <property type="entry name" value="ATP-BINDING CASSETTE SUB-FAMILY C"/>
    <property type="match status" value="1"/>
</dbReference>
<feature type="domain" description="ABC transporter" evidence="14">
    <location>
        <begin position="574"/>
        <end position="799"/>
    </location>
</feature>
<dbReference type="FunFam" id="1.20.1560.10:FF:000001">
    <property type="entry name" value="ATP-binding cassette subfamily C member 1"/>
    <property type="match status" value="1"/>
</dbReference>
<feature type="domain" description="ABC transporter" evidence="14">
    <location>
        <begin position="1201"/>
        <end position="1435"/>
    </location>
</feature>
<evidence type="ECO:0000256" key="12">
    <source>
        <dbReference type="ARBA" id="ARBA00047523"/>
    </source>
</evidence>
<evidence type="ECO:0000256" key="5">
    <source>
        <dbReference type="ARBA" id="ARBA00022692"/>
    </source>
</evidence>
<dbReference type="InterPro" id="IPR003439">
    <property type="entry name" value="ABC_transporter-like_ATP-bd"/>
</dbReference>
<dbReference type="Pfam" id="PF00005">
    <property type="entry name" value="ABC_tran"/>
    <property type="match status" value="2"/>
</dbReference>
<protein>
    <recommendedName>
        <fullName evidence="11">ABC-type glutathione-S-conjugate transporter</fullName>
        <ecNumber evidence="11">7.6.2.3</ecNumber>
    </recommendedName>
</protein>
<comment type="subcellular location">
    <subcellularLocation>
        <location evidence="1">Vacuole membrane</location>
        <topology evidence="1">Multi-pass membrane protein</topology>
    </subcellularLocation>
</comment>
<accession>A0A8B0MC90</accession>
<dbReference type="InterPro" id="IPR056227">
    <property type="entry name" value="TMD0_ABC"/>
</dbReference>
<dbReference type="CDD" id="cd18603">
    <property type="entry name" value="ABC_6TM_MRP1_2_3_6_D2_like"/>
    <property type="match status" value="1"/>
</dbReference>
<dbReference type="PROSITE" id="PS50893">
    <property type="entry name" value="ABC_TRANSPORTER_2"/>
    <property type="match status" value="2"/>
</dbReference>
<evidence type="ECO:0000259" key="14">
    <source>
        <dbReference type="PROSITE" id="PS50893"/>
    </source>
</evidence>
<dbReference type="GO" id="GO:0005774">
    <property type="term" value="C:vacuolar membrane"/>
    <property type="evidence" value="ECO:0007669"/>
    <property type="project" value="UniProtKB-SubCell"/>
</dbReference>
<dbReference type="Pfam" id="PF00664">
    <property type="entry name" value="ABC_membrane"/>
    <property type="match status" value="2"/>
</dbReference>
<evidence type="ECO:0000256" key="3">
    <source>
        <dbReference type="ARBA" id="ARBA00022448"/>
    </source>
</evidence>
<keyword evidence="6" id="KW-0677">Repeat</keyword>
<keyword evidence="7" id="KW-0547">Nucleotide-binding</keyword>
<proteinExistence type="evidence at transcript level"/>
<keyword evidence="5 13" id="KW-0812">Transmembrane</keyword>
<evidence type="ECO:0000256" key="1">
    <source>
        <dbReference type="ARBA" id="ARBA00004128"/>
    </source>
</evidence>
<feature type="transmembrane region" description="Helical" evidence="13">
    <location>
        <begin position="139"/>
        <end position="160"/>
    </location>
</feature>
<feature type="transmembrane region" description="Helical" evidence="13">
    <location>
        <begin position="484"/>
        <end position="505"/>
    </location>
</feature>
<feature type="transmembrane region" description="Helical" evidence="13">
    <location>
        <begin position="83"/>
        <end position="102"/>
    </location>
</feature>
<dbReference type="FunFam" id="3.40.50.300:FF:000997">
    <property type="entry name" value="Multidrug resistance-associated protein 1"/>
    <property type="match status" value="1"/>
</dbReference>
<dbReference type="CDD" id="cd03244">
    <property type="entry name" value="ABCC_MRP_domain2"/>
    <property type="match status" value="1"/>
</dbReference>
<dbReference type="FunFam" id="3.40.50.300:FF:000074">
    <property type="entry name" value="Multidrug resistance-associated protein 5 isoform 1"/>
    <property type="match status" value="1"/>
</dbReference>
<dbReference type="GO" id="GO:0005524">
    <property type="term" value="F:ATP binding"/>
    <property type="evidence" value="ECO:0007669"/>
    <property type="project" value="UniProtKB-KW"/>
</dbReference>
<dbReference type="Pfam" id="PF24357">
    <property type="entry name" value="TMD0_ABC"/>
    <property type="match status" value="1"/>
</dbReference>
<keyword evidence="3" id="KW-0813">Transport</keyword>
<feature type="domain" description="ABC transmembrane type-1" evidence="15">
    <location>
        <begin position="261"/>
        <end position="543"/>
    </location>
</feature>
<dbReference type="CDD" id="cd03250">
    <property type="entry name" value="ABCC_MRP_domain1"/>
    <property type="match status" value="1"/>
</dbReference>
<dbReference type="CDD" id="cd18595">
    <property type="entry name" value="ABC_6TM_MRP1_2_3_6_D1_like"/>
    <property type="match status" value="1"/>
</dbReference>
<organism evidence="16">
    <name type="scientific">Eurytemora affinis</name>
    <name type="common">Copepod</name>
    <name type="synonym">Temora affinis</name>
    <dbReference type="NCBI Taxonomy" id="88015"/>
    <lineage>
        <taxon>Eukaryota</taxon>
        <taxon>Metazoa</taxon>
        <taxon>Ecdysozoa</taxon>
        <taxon>Arthropoda</taxon>
        <taxon>Crustacea</taxon>
        <taxon>Multicrustacea</taxon>
        <taxon>Hexanauplia</taxon>
        <taxon>Copepoda</taxon>
        <taxon>Calanoida</taxon>
        <taxon>Temoridae</taxon>
        <taxon>Eurytemora</taxon>
    </lineage>
</organism>
<feature type="transmembrane region" description="Helical" evidence="13">
    <location>
        <begin position="297"/>
        <end position="318"/>
    </location>
</feature>
<evidence type="ECO:0000256" key="4">
    <source>
        <dbReference type="ARBA" id="ARBA00022554"/>
    </source>
</evidence>
<evidence type="ECO:0000256" key="6">
    <source>
        <dbReference type="ARBA" id="ARBA00022737"/>
    </source>
</evidence>
<keyword evidence="10 13" id="KW-0472">Membrane</keyword>
<keyword evidence="9 13" id="KW-1133">Transmembrane helix</keyword>
<reference evidence="16" key="1">
    <citation type="submission" date="2020-10" db="EMBL/GenBank/DDBJ databases">
        <authorList>
            <person name="Kim D.-H."/>
        </authorList>
    </citation>
    <scope>NUCLEOTIDE SEQUENCE</scope>
</reference>
<dbReference type="Gene3D" id="3.40.50.300">
    <property type="entry name" value="P-loop containing nucleotide triphosphate hydrolases"/>
    <property type="match status" value="2"/>
</dbReference>
<dbReference type="GO" id="GO:0016887">
    <property type="term" value="F:ATP hydrolysis activity"/>
    <property type="evidence" value="ECO:0007669"/>
    <property type="project" value="InterPro"/>
</dbReference>
<dbReference type="EMBL" id="MW149410">
    <property type="protein sequence ID" value="QTW43710.1"/>
    <property type="molecule type" value="mRNA"/>
</dbReference>
<reference evidence="16" key="2">
    <citation type="journal article" name="Mar. Pollut. Bull.">
        <title>The genome of the European estuarine calanoid copepod Eurytemora affinis: Potential use in molecular ecotoxicology.</title>
        <authorList>
            <person name="Choi B.S."/>
            <person name="Kim D.H."/>
            <person name="Kim M.S."/>
            <person name="Park J.C."/>
            <person name="Lee Y.H."/>
            <person name="Kim H.J."/>
            <person name="Jeong C.B."/>
            <person name="Hagiwara A."/>
            <person name="Souissi S."/>
            <person name="Lee J.S."/>
        </authorList>
    </citation>
    <scope>NUCLEOTIDE SEQUENCE</scope>
</reference>
<dbReference type="InterPro" id="IPR036640">
    <property type="entry name" value="ABC1_TM_sf"/>
</dbReference>